<organism evidence="1 2">
    <name type="scientific">Opisthorchis viverrini</name>
    <name type="common">Southeast Asian liver fluke</name>
    <dbReference type="NCBI Taxonomy" id="6198"/>
    <lineage>
        <taxon>Eukaryota</taxon>
        <taxon>Metazoa</taxon>
        <taxon>Spiralia</taxon>
        <taxon>Lophotrochozoa</taxon>
        <taxon>Platyhelminthes</taxon>
        <taxon>Trematoda</taxon>
        <taxon>Digenea</taxon>
        <taxon>Opisthorchiida</taxon>
        <taxon>Opisthorchiata</taxon>
        <taxon>Opisthorchiidae</taxon>
        <taxon>Opisthorchis</taxon>
    </lineage>
</organism>
<dbReference type="KEGG" id="ovi:T265_03027"/>
<dbReference type="CTD" id="20317214"/>
<dbReference type="EMBL" id="KL596659">
    <property type="protein sequence ID" value="KER30543.1"/>
    <property type="molecule type" value="Genomic_DNA"/>
</dbReference>
<evidence type="ECO:0000313" key="2">
    <source>
        <dbReference type="Proteomes" id="UP000054324"/>
    </source>
</evidence>
<gene>
    <name evidence="1" type="ORF">T265_03027</name>
</gene>
<proteinExistence type="predicted"/>
<sequence length="115" mass="13314">MAKQRKFSCFLCVVRPRICSIKQYGQYCCSTYSAPGGHNEVTSAPYVSNSAKSRYDFPNLTFISNRTINNNNSPDLSSVRCFWLRVQLLCRWCKDPFHQDIQASRERKISMPVHI</sequence>
<reference evidence="1 2" key="1">
    <citation type="submission" date="2013-11" db="EMBL/GenBank/DDBJ databases">
        <title>Opisthorchis viverrini - life in the bile duct.</title>
        <authorList>
            <person name="Young N.D."/>
            <person name="Nagarajan N."/>
            <person name="Lin S.J."/>
            <person name="Korhonen P.K."/>
            <person name="Jex A.R."/>
            <person name="Hall R.S."/>
            <person name="Safavi-Hemami H."/>
            <person name="Kaewkong W."/>
            <person name="Bertrand D."/>
            <person name="Gao S."/>
            <person name="Seet Q."/>
            <person name="Wongkham S."/>
            <person name="Teh B.T."/>
            <person name="Wongkham C."/>
            <person name="Intapan P.M."/>
            <person name="Maleewong W."/>
            <person name="Yang X."/>
            <person name="Hu M."/>
            <person name="Wang Z."/>
            <person name="Hofmann A."/>
            <person name="Sternberg P.W."/>
            <person name="Tan P."/>
            <person name="Wang J."/>
            <person name="Gasser R.B."/>
        </authorList>
    </citation>
    <scope>NUCLEOTIDE SEQUENCE [LARGE SCALE GENOMIC DNA]</scope>
</reference>
<name>A0A074ZSZ7_OPIVI</name>
<dbReference type="AlphaFoldDB" id="A0A074ZSZ7"/>
<protein>
    <submittedName>
        <fullName evidence="1">Uncharacterized protein</fullName>
    </submittedName>
</protein>
<dbReference type="Proteomes" id="UP000054324">
    <property type="component" value="Unassembled WGS sequence"/>
</dbReference>
<evidence type="ECO:0000313" key="1">
    <source>
        <dbReference type="EMBL" id="KER30543.1"/>
    </source>
</evidence>
<keyword evidence="2" id="KW-1185">Reference proteome</keyword>
<accession>A0A074ZSZ7</accession>
<dbReference type="GeneID" id="20317214"/>
<dbReference type="RefSeq" id="XP_009165680.1">
    <property type="nucleotide sequence ID" value="XM_009167416.1"/>
</dbReference>